<feature type="domain" description="Gfo/Idh/MocA-like oxidoreductase N-terminal" evidence="1">
    <location>
        <begin position="11"/>
        <end position="127"/>
    </location>
</feature>
<dbReference type="InterPro" id="IPR010091">
    <property type="entry name" value="Thiazolinyl_imide_reductase"/>
</dbReference>
<proteinExistence type="predicted"/>
<reference evidence="3" key="1">
    <citation type="submission" date="2016-08" db="EMBL/GenBank/DDBJ databases">
        <authorList>
            <person name="Seilhamer J.J."/>
        </authorList>
    </citation>
    <scope>NUCLEOTIDE SEQUENCE</scope>
    <source>
        <strain evidence="3">86</strain>
    </source>
</reference>
<gene>
    <name evidence="3" type="ORF">KL86SPO_31635</name>
</gene>
<name>A0A212LVB2_9FIRM</name>
<feature type="domain" description="Thiazolinyl imine reductase-like C-terminal" evidence="2">
    <location>
        <begin position="151"/>
        <end position="248"/>
    </location>
</feature>
<accession>A0A212LVB2</accession>
<evidence type="ECO:0000313" key="3">
    <source>
        <dbReference type="EMBL" id="SCM81456.1"/>
    </source>
</evidence>
<dbReference type="InterPro" id="IPR048655">
    <property type="entry name" value="Irp3-like_C"/>
</dbReference>
<dbReference type="Pfam" id="PF01408">
    <property type="entry name" value="GFO_IDH_MocA"/>
    <property type="match status" value="1"/>
</dbReference>
<dbReference type="InterPro" id="IPR036291">
    <property type="entry name" value="NAD(P)-bd_dom_sf"/>
</dbReference>
<dbReference type="AlphaFoldDB" id="A0A212LVB2"/>
<dbReference type="NCBIfam" id="TIGR01761">
    <property type="entry name" value="thiaz-red"/>
    <property type="match status" value="1"/>
</dbReference>
<dbReference type="SUPFAM" id="SSF51735">
    <property type="entry name" value="NAD(P)-binding Rossmann-fold domains"/>
    <property type="match status" value="1"/>
</dbReference>
<dbReference type="EMBL" id="FMJE01000003">
    <property type="protein sequence ID" value="SCM81456.1"/>
    <property type="molecule type" value="Genomic_DNA"/>
</dbReference>
<dbReference type="Gene3D" id="3.40.50.720">
    <property type="entry name" value="NAD(P)-binding Rossmann-like Domain"/>
    <property type="match status" value="1"/>
</dbReference>
<protein>
    <submittedName>
        <fullName evidence="3">Thiazolinyl imide reductase</fullName>
    </submittedName>
</protein>
<evidence type="ECO:0000259" key="1">
    <source>
        <dbReference type="Pfam" id="PF01408"/>
    </source>
</evidence>
<evidence type="ECO:0000259" key="2">
    <source>
        <dbReference type="Pfam" id="PF21390"/>
    </source>
</evidence>
<organism evidence="3">
    <name type="scientific">uncultured Sporomusa sp</name>
    <dbReference type="NCBI Taxonomy" id="307249"/>
    <lineage>
        <taxon>Bacteria</taxon>
        <taxon>Bacillati</taxon>
        <taxon>Bacillota</taxon>
        <taxon>Negativicutes</taxon>
        <taxon>Selenomonadales</taxon>
        <taxon>Sporomusaceae</taxon>
        <taxon>Sporomusa</taxon>
        <taxon>environmental samples</taxon>
    </lineage>
</organism>
<dbReference type="GO" id="GO:0000166">
    <property type="term" value="F:nucleotide binding"/>
    <property type="evidence" value="ECO:0007669"/>
    <property type="project" value="InterPro"/>
</dbReference>
<dbReference type="Pfam" id="PF21390">
    <property type="entry name" value="Irp3-like_C"/>
    <property type="match status" value="1"/>
</dbReference>
<dbReference type="Gene3D" id="3.30.360.10">
    <property type="entry name" value="Dihydrodipicolinate Reductase, domain 2"/>
    <property type="match status" value="1"/>
</dbReference>
<dbReference type="RefSeq" id="WP_288184487.1">
    <property type="nucleotide sequence ID" value="NZ_LT608335.1"/>
</dbReference>
<sequence length="368" mass="40187">MRRKTPGKQLRAIVCGSTFGQFYLEALNLLPEEFVIDGLLARGSERSAQCAKYYGINLYTEAGQLPDNIDLACVVLRSGVLGGMGTDLSQELLARGIHVIQEQPVHHKDMAACLRVARQNGVLFQTGDLYVHLPAVRRFIACTRTLLDRQNALYVDAAFASQVSYPMVHILAEALPSIRPWRTAAVSREGGPFQVLTGTLGKTPAVLRVHNEVDPNDPDNYLHLLHQVTVGTAGGSLSLTDTHGDVIWRPRLHIIKNLGTFGDLAGAYPEHLLENSTEMLGPSASASYKEILTKQWPGAIARDLSSMREMILGGFDTAMQSQQALLYSSQWQELTEALGYPVLRPGGSHQPLPVSILQTEAEKVAVNG</sequence>
<dbReference type="InterPro" id="IPR000683">
    <property type="entry name" value="Gfo/Idh/MocA-like_OxRdtase_N"/>
</dbReference>